<keyword evidence="1" id="KW-0812">Transmembrane</keyword>
<accession>A0A264W5K1</accession>
<evidence type="ECO:0008006" key="4">
    <source>
        <dbReference type="Google" id="ProtNLM"/>
    </source>
</evidence>
<feature type="transmembrane region" description="Helical" evidence="1">
    <location>
        <begin position="49"/>
        <end position="72"/>
    </location>
</feature>
<keyword evidence="3" id="KW-1185">Reference proteome</keyword>
<name>A0A264W5K1_9BACL</name>
<keyword evidence="1" id="KW-1133">Transmembrane helix</keyword>
<evidence type="ECO:0000313" key="2">
    <source>
        <dbReference type="EMBL" id="OZS78835.1"/>
    </source>
</evidence>
<dbReference type="AlphaFoldDB" id="A0A264W5K1"/>
<evidence type="ECO:0000313" key="3">
    <source>
        <dbReference type="Proteomes" id="UP000217065"/>
    </source>
</evidence>
<feature type="transmembrane region" description="Helical" evidence="1">
    <location>
        <begin position="6"/>
        <end position="37"/>
    </location>
</feature>
<evidence type="ECO:0000256" key="1">
    <source>
        <dbReference type="SAM" id="Phobius"/>
    </source>
</evidence>
<gene>
    <name evidence="2" type="ORF">CF394_04670</name>
</gene>
<dbReference type="Proteomes" id="UP000217065">
    <property type="component" value="Unassembled WGS sequence"/>
</dbReference>
<keyword evidence="1" id="KW-0472">Membrane</keyword>
<dbReference type="InterPro" id="IPR007403">
    <property type="entry name" value="DUF456"/>
</dbReference>
<dbReference type="PANTHER" id="PTHR39165">
    <property type="entry name" value="IG HYPOTHETICAL 17883"/>
    <property type="match status" value="1"/>
</dbReference>
<dbReference type="OrthoDB" id="9808460at2"/>
<feature type="transmembrane region" description="Helical" evidence="1">
    <location>
        <begin position="130"/>
        <end position="158"/>
    </location>
</feature>
<dbReference type="RefSeq" id="WP_094942068.1">
    <property type="nucleotide sequence ID" value="NZ_NOKQ01000187.1"/>
</dbReference>
<feature type="transmembrane region" description="Helical" evidence="1">
    <location>
        <begin position="92"/>
        <end position="118"/>
    </location>
</feature>
<dbReference type="Pfam" id="PF04306">
    <property type="entry name" value="DUF456"/>
    <property type="match status" value="1"/>
</dbReference>
<proteinExistence type="predicted"/>
<organism evidence="2 3">
    <name type="scientific">Tetzosporium hominis</name>
    <dbReference type="NCBI Taxonomy" id="2020506"/>
    <lineage>
        <taxon>Bacteria</taxon>
        <taxon>Bacillati</taxon>
        <taxon>Bacillota</taxon>
        <taxon>Bacilli</taxon>
        <taxon>Bacillales</taxon>
        <taxon>Caryophanaceae</taxon>
        <taxon>Tetzosporium</taxon>
    </lineage>
</organism>
<comment type="caution">
    <text evidence="2">The sequence shown here is derived from an EMBL/GenBank/DDBJ whole genome shotgun (WGS) entry which is preliminary data.</text>
</comment>
<protein>
    <recommendedName>
        <fullName evidence="4">DUF456 domain-containing protein</fullName>
    </recommendedName>
</protein>
<dbReference type="PANTHER" id="PTHR39165:SF1">
    <property type="entry name" value="DUF456 DOMAIN-CONTAINING PROTEIN"/>
    <property type="match status" value="1"/>
</dbReference>
<sequence length="159" mass="17252">MEIVGWIFIIASFVIAYVGLVYPIIPSVVFLLLGYILYGVFFSFEELNIWFWVIQILFVVLIFGADTLSNLASVKKFGGTKPGLYGSTVGLIIGPIVLPGIGILVGPFLGAFLAELLISKKNIKDAVRAGVGSFVGLVTSTVVKAILFTVMLVIFVWFI</sequence>
<reference evidence="2 3" key="1">
    <citation type="submission" date="2017-07" db="EMBL/GenBank/DDBJ databases">
        <title>Tetzosporium hominis gen.nov. sp.nov.</title>
        <authorList>
            <person name="Tetz G."/>
            <person name="Tetz V."/>
        </authorList>
    </citation>
    <scope>NUCLEOTIDE SEQUENCE [LARGE SCALE GENOMIC DNA]</scope>
    <source>
        <strain evidence="2 3">VT-49</strain>
    </source>
</reference>
<dbReference type="EMBL" id="NOKQ01000187">
    <property type="protein sequence ID" value="OZS78835.1"/>
    <property type="molecule type" value="Genomic_DNA"/>
</dbReference>